<feature type="compositionally biased region" description="Low complexity" evidence="1">
    <location>
        <begin position="178"/>
        <end position="191"/>
    </location>
</feature>
<sequence length="203" mass="21814">MRFCYERHPNLCGHTRHDVDTTATSTRSSSPRPMSSHNISSLAASGVHSVSPISPRFPAYTSVAALSSRSIQVRSRYGNSIRGATRSATSGDEMRSRRVYTGVRASSVFTGPRSTCLVIRRLAFAGAVLPCGASPWRATRCSPTGPGVGGEWVGRGVMQGVASAEWFRRAAADGALRSRASTARASHQRTSPLPLRSPAVRWR</sequence>
<dbReference type="Proteomes" id="UP001215280">
    <property type="component" value="Unassembled WGS sequence"/>
</dbReference>
<gene>
    <name evidence="2" type="ORF">DFH07DRAFT_824491</name>
</gene>
<evidence type="ECO:0000256" key="1">
    <source>
        <dbReference type="SAM" id="MobiDB-lite"/>
    </source>
</evidence>
<accession>A0AAD7NBQ2</accession>
<evidence type="ECO:0000313" key="2">
    <source>
        <dbReference type="EMBL" id="KAJ7753052.1"/>
    </source>
</evidence>
<keyword evidence="3" id="KW-1185">Reference proteome</keyword>
<evidence type="ECO:0000313" key="3">
    <source>
        <dbReference type="Proteomes" id="UP001215280"/>
    </source>
</evidence>
<dbReference type="AlphaFoldDB" id="A0AAD7NBQ2"/>
<feature type="region of interest" description="Disordered" evidence="1">
    <location>
        <begin position="14"/>
        <end position="39"/>
    </location>
</feature>
<feature type="region of interest" description="Disordered" evidence="1">
    <location>
        <begin position="178"/>
        <end position="203"/>
    </location>
</feature>
<protein>
    <submittedName>
        <fullName evidence="2">Uncharacterized protein</fullName>
    </submittedName>
</protein>
<reference evidence="2" key="1">
    <citation type="submission" date="2023-03" db="EMBL/GenBank/DDBJ databases">
        <title>Massive genome expansion in bonnet fungi (Mycena s.s.) driven by repeated elements and novel gene families across ecological guilds.</title>
        <authorList>
            <consortium name="Lawrence Berkeley National Laboratory"/>
            <person name="Harder C.B."/>
            <person name="Miyauchi S."/>
            <person name="Viragh M."/>
            <person name="Kuo A."/>
            <person name="Thoen E."/>
            <person name="Andreopoulos B."/>
            <person name="Lu D."/>
            <person name="Skrede I."/>
            <person name="Drula E."/>
            <person name="Henrissat B."/>
            <person name="Morin E."/>
            <person name="Kohler A."/>
            <person name="Barry K."/>
            <person name="LaButti K."/>
            <person name="Morin E."/>
            <person name="Salamov A."/>
            <person name="Lipzen A."/>
            <person name="Mereny Z."/>
            <person name="Hegedus B."/>
            <person name="Baldrian P."/>
            <person name="Stursova M."/>
            <person name="Weitz H."/>
            <person name="Taylor A."/>
            <person name="Grigoriev I.V."/>
            <person name="Nagy L.G."/>
            <person name="Martin F."/>
            <person name="Kauserud H."/>
        </authorList>
    </citation>
    <scope>NUCLEOTIDE SEQUENCE</scope>
    <source>
        <strain evidence="2">CBHHK188m</strain>
    </source>
</reference>
<organism evidence="2 3">
    <name type="scientific">Mycena maculata</name>
    <dbReference type="NCBI Taxonomy" id="230809"/>
    <lineage>
        <taxon>Eukaryota</taxon>
        <taxon>Fungi</taxon>
        <taxon>Dikarya</taxon>
        <taxon>Basidiomycota</taxon>
        <taxon>Agaricomycotina</taxon>
        <taxon>Agaricomycetes</taxon>
        <taxon>Agaricomycetidae</taxon>
        <taxon>Agaricales</taxon>
        <taxon>Marasmiineae</taxon>
        <taxon>Mycenaceae</taxon>
        <taxon>Mycena</taxon>
    </lineage>
</organism>
<feature type="compositionally biased region" description="Low complexity" evidence="1">
    <location>
        <begin position="21"/>
        <end position="39"/>
    </location>
</feature>
<proteinExistence type="predicted"/>
<name>A0AAD7NBQ2_9AGAR</name>
<dbReference type="EMBL" id="JARJLG010000072">
    <property type="protein sequence ID" value="KAJ7753052.1"/>
    <property type="molecule type" value="Genomic_DNA"/>
</dbReference>
<comment type="caution">
    <text evidence="2">The sequence shown here is derived from an EMBL/GenBank/DDBJ whole genome shotgun (WGS) entry which is preliminary data.</text>
</comment>